<dbReference type="RefSeq" id="WP_249511509.1">
    <property type="nucleotide sequence ID" value="NZ_CP093362.1"/>
</dbReference>
<evidence type="ECO:0000313" key="4">
    <source>
        <dbReference type="Proteomes" id="UP000831859"/>
    </source>
</evidence>
<feature type="compositionally biased region" description="Basic and acidic residues" evidence="1">
    <location>
        <begin position="7"/>
        <end position="21"/>
    </location>
</feature>
<evidence type="ECO:0000313" key="3">
    <source>
        <dbReference type="EMBL" id="UQS85538.1"/>
    </source>
</evidence>
<keyword evidence="4" id="KW-1185">Reference proteome</keyword>
<accession>A0ABY4PIT3</accession>
<evidence type="ECO:0000256" key="2">
    <source>
        <dbReference type="SAM" id="Phobius"/>
    </source>
</evidence>
<gene>
    <name evidence="3" type="ORF">MOO46_02845</name>
</gene>
<feature type="region of interest" description="Disordered" evidence="1">
    <location>
        <begin position="1"/>
        <end position="21"/>
    </location>
</feature>
<dbReference type="Proteomes" id="UP000831859">
    <property type="component" value="Chromosome"/>
</dbReference>
<reference evidence="3 4" key="1">
    <citation type="journal article" date="2022" name="Int. J. Syst. Evol. Microbiol.">
        <title>Apilactobacillus apisilvae sp. nov., Nicolia spurrieriana gen. nov. sp. nov., Bombilactobacillus folatiphilus sp. nov. and Bombilactobacillus thymidiniphilus sp. nov., four new lactic acid bacterial isolates from stingless bees Tetragonula carbonaria and Austroplebeia australis.</title>
        <authorList>
            <person name="Oliphant S.A."/>
            <person name="Watson-Haigh N.S."/>
            <person name="Sumby K.M."/>
            <person name="Gardner J."/>
            <person name="Groom S."/>
            <person name="Jiranek V."/>
        </authorList>
    </citation>
    <scope>NUCLEOTIDE SEQUENCE [LARGE SCALE GENOMIC DNA]</scope>
    <source>
        <strain evidence="3 4">SG5_A10</strain>
    </source>
</reference>
<dbReference type="EMBL" id="CP093362">
    <property type="protein sequence ID" value="UQS85538.1"/>
    <property type="molecule type" value="Genomic_DNA"/>
</dbReference>
<name>A0ABY4PIT3_9LACO</name>
<proteinExistence type="predicted"/>
<feature type="transmembrane region" description="Helical" evidence="2">
    <location>
        <begin position="34"/>
        <end position="56"/>
    </location>
</feature>
<evidence type="ECO:0000256" key="1">
    <source>
        <dbReference type="SAM" id="MobiDB-lite"/>
    </source>
</evidence>
<sequence length="58" mass="7131">MKNNADLTREEYHKSKQTNDKNKFEQKNSRLKKILNWIIFWLILGIIITYLILFFFNP</sequence>
<keyword evidence="2" id="KW-0812">Transmembrane</keyword>
<organism evidence="3 4">
    <name type="scientific">Apilactobacillus apisilvae</name>
    <dbReference type="NCBI Taxonomy" id="2923364"/>
    <lineage>
        <taxon>Bacteria</taxon>
        <taxon>Bacillati</taxon>
        <taxon>Bacillota</taxon>
        <taxon>Bacilli</taxon>
        <taxon>Lactobacillales</taxon>
        <taxon>Lactobacillaceae</taxon>
        <taxon>Apilactobacillus</taxon>
    </lineage>
</organism>
<keyword evidence="2" id="KW-0472">Membrane</keyword>
<protein>
    <submittedName>
        <fullName evidence="3">Uncharacterized protein</fullName>
    </submittedName>
</protein>
<keyword evidence="2" id="KW-1133">Transmembrane helix</keyword>